<dbReference type="EMBL" id="FNHF01000002">
    <property type="protein sequence ID" value="SDM16090.1"/>
    <property type="molecule type" value="Genomic_DNA"/>
</dbReference>
<dbReference type="STRING" id="482461.SAMN05216244_1729"/>
<keyword evidence="2" id="KW-1185">Reference proteome</keyword>
<organism evidence="1 2">
    <name type="scientific">Sediminibacillus halophilus</name>
    <dbReference type="NCBI Taxonomy" id="482461"/>
    <lineage>
        <taxon>Bacteria</taxon>
        <taxon>Bacillati</taxon>
        <taxon>Bacillota</taxon>
        <taxon>Bacilli</taxon>
        <taxon>Bacillales</taxon>
        <taxon>Bacillaceae</taxon>
        <taxon>Sediminibacillus</taxon>
    </lineage>
</organism>
<proteinExistence type="predicted"/>
<name>A0A1G9QYZ2_9BACI</name>
<dbReference type="RefSeq" id="WP_074598446.1">
    <property type="nucleotide sequence ID" value="NZ_FNHF01000002.1"/>
</dbReference>
<sequence length="108" mass="12611">MSEQLLVDWKRRLENRDDLLHLYERKHLNIIVNVEDFSAWIEIHSGIVELHADSQSLSTVSLHVKATKDIAVKLFNGERKLTMFPAELASWKGRYSDCLLFETLLYLP</sequence>
<accession>A0A1G9QYZ2</accession>
<evidence type="ECO:0008006" key="3">
    <source>
        <dbReference type="Google" id="ProtNLM"/>
    </source>
</evidence>
<evidence type="ECO:0000313" key="1">
    <source>
        <dbReference type="EMBL" id="SDM16090.1"/>
    </source>
</evidence>
<protein>
    <recommendedName>
        <fullName evidence="3">SCP-2 sterol transfer family protein</fullName>
    </recommendedName>
</protein>
<dbReference type="AlphaFoldDB" id="A0A1G9QYZ2"/>
<reference evidence="2" key="1">
    <citation type="submission" date="2016-10" db="EMBL/GenBank/DDBJ databases">
        <authorList>
            <person name="Varghese N."/>
            <person name="Submissions S."/>
        </authorList>
    </citation>
    <scope>NUCLEOTIDE SEQUENCE [LARGE SCALE GENOMIC DNA]</scope>
    <source>
        <strain evidence="2">CGMCC 1.6199</strain>
    </source>
</reference>
<evidence type="ECO:0000313" key="2">
    <source>
        <dbReference type="Proteomes" id="UP000182347"/>
    </source>
</evidence>
<gene>
    <name evidence="1" type="ORF">SAMN05216244_1729</name>
</gene>
<dbReference type="Proteomes" id="UP000182347">
    <property type="component" value="Unassembled WGS sequence"/>
</dbReference>
<dbReference type="OrthoDB" id="2692011at2"/>